<dbReference type="OrthoDB" id="89872at2"/>
<dbReference type="InterPro" id="IPR004682">
    <property type="entry name" value="TRAP_DctP"/>
</dbReference>
<dbReference type="eggNOG" id="COG1638">
    <property type="taxonomic scope" value="Bacteria"/>
</dbReference>
<dbReference type="PIRSF" id="PIRSF006470">
    <property type="entry name" value="DctB"/>
    <property type="match status" value="1"/>
</dbReference>
<dbReference type="GO" id="GO:0030246">
    <property type="term" value="F:carbohydrate binding"/>
    <property type="evidence" value="ECO:0007669"/>
    <property type="project" value="TreeGrafter"/>
</dbReference>
<name>E3H6I5_ILYPC</name>
<accession>E3H6I5</accession>
<dbReference type="RefSeq" id="WP_013386541.1">
    <property type="nucleotide sequence ID" value="NC_014632.1"/>
</dbReference>
<dbReference type="CDD" id="cd13676">
    <property type="entry name" value="PBP2_TRAP_DctP2_like"/>
    <property type="match status" value="1"/>
</dbReference>
<dbReference type="InterPro" id="IPR018389">
    <property type="entry name" value="DctP_fam"/>
</dbReference>
<dbReference type="Gene3D" id="3.40.190.170">
    <property type="entry name" value="Bacterial extracellular solute-binding protein, family 7"/>
    <property type="match status" value="1"/>
</dbReference>
<dbReference type="AlphaFoldDB" id="E3H6I5"/>
<keyword evidence="3" id="KW-1185">Reference proteome</keyword>
<sequence length="341" mass="37744">MKKNVSIALMLVVILGMLVGCGEKSTSDAEKGNKSGKAPVEIKIATVGNEEHQSTIMAKLFEEELEKVYDGDVKVSIYSNGSLGGEREAAEGVKLGTIQMTVVTSDGALPAWVPDIQVLSIPYLFENKEQAFKILDGVMSEQLNPKFEKQGFKHLGFGELGFRHFTNNKKEIRSVKDMEGLSIRVQEAPIWFALMKSLKASAVPVSFNELYTALQQGMVDGQENPIASIATSKFNEVQKYLTLDGHTYAAVSMVMNKSFYDGLSEELKSAIDQAAKNSIPRQRKAIDDKEQAYLKQLEDSGMVITDPDKKSFVEATKDLYTKEEVKKLVDPDLVELVMQNK</sequence>
<dbReference type="PANTHER" id="PTHR33376">
    <property type="match status" value="1"/>
</dbReference>
<gene>
    <name evidence="2" type="ordered locus">Ilyop_0081</name>
</gene>
<proteinExistence type="predicted"/>
<dbReference type="GO" id="GO:0055085">
    <property type="term" value="P:transmembrane transport"/>
    <property type="evidence" value="ECO:0007669"/>
    <property type="project" value="InterPro"/>
</dbReference>
<dbReference type="GO" id="GO:0030288">
    <property type="term" value="C:outer membrane-bounded periplasmic space"/>
    <property type="evidence" value="ECO:0007669"/>
    <property type="project" value="InterPro"/>
</dbReference>
<organism evidence="2 3">
    <name type="scientific">Ilyobacter polytropus (strain ATCC 51220 / DSM 2926 / LMG 16218 / CuHBu1)</name>
    <dbReference type="NCBI Taxonomy" id="572544"/>
    <lineage>
        <taxon>Bacteria</taxon>
        <taxon>Fusobacteriati</taxon>
        <taxon>Fusobacteriota</taxon>
        <taxon>Fusobacteriia</taxon>
        <taxon>Fusobacteriales</taxon>
        <taxon>Fusobacteriaceae</taxon>
        <taxon>Ilyobacter</taxon>
    </lineage>
</organism>
<dbReference type="EMBL" id="CP002281">
    <property type="protein sequence ID" value="ADO81870.1"/>
    <property type="molecule type" value="Genomic_DNA"/>
</dbReference>
<keyword evidence="1" id="KW-0732">Signal</keyword>
<dbReference type="Proteomes" id="UP000006875">
    <property type="component" value="Chromosome"/>
</dbReference>
<dbReference type="PANTHER" id="PTHR33376:SF2">
    <property type="entry name" value="DICARBOXYLATE-BINDING PERIPLASMIC PROTEIN"/>
    <property type="match status" value="1"/>
</dbReference>
<reference evidence="2 3" key="1">
    <citation type="journal article" date="2010" name="Stand. Genomic Sci.">
        <title>Complete genome sequence of Ilyobacter polytropus type strain (CuHbu1).</title>
        <authorList>
            <person name="Sikorski J."/>
            <person name="Chertkov O."/>
            <person name="Lapidus A."/>
            <person name="Nolan M."/>
            <person name="Lucas S."/>
            <person name="Del Rio T.G."/>
            <person name="Tice H."/>
            <person name="Cheng J.F."/>
            <person name="Tapia R."/>
            <person name="Han C."/>
            <person name="Goodwin L."/>
            <person name="Pitluck S."/>
            <person name="Liolios K."/>
            <person name="Ivanova N."/>
            <person name="Mavromatis K."/>
            <person name="Mikhailova N."/>
            <person name="Pati A."/>
            <person name="Chen A."/>
            <person name="Palaniappan K."/>
            <person name="Land M."/>
            <person name="Hauser L."/>
            <person name="Chang Y.J."/>
            <person name="Jeffries C.D."/>
            <person name="Brambilla E."/>
            <person name="Yasawong M."/>
            <person name="Rohde M."/>
            <person name="Pukall R."/>
            <person name="Spring S."/>
            <person name="Goker M."/>
            <person name="Woyke T."/>
            <person name="Bristow J."/>
            <person name="Eisen J.A."/>
            <person name="Markowitz V."/>
            <person name="Hugenholtz P."/>
            <person name="Kyrpides N.C."/>
            <person name="Klenk H.P."/>
        </authorList>
    </citation>
    <scope>NUCLEOTIDE SEQUENCE [LARGE SCALE GENOMIC DNA]</scope>
    <source>
        <strain evidence="3">ATCC 51220 / DSM 2926 / LMG 16218 / CuHBu1</strain>
    </source>
</reference>
<dbReference type="PROSITE" id="PS51257">
    <property type="entry name" value="PROKAR_LIPOPROTEIN"/>
    <property type="match status" value="1"/>
</dbReference>
<dbReference type="Pfam" id="PF03480">
    <property type="entry name" value="DctP"/>
    <property type="match status" value="1"/>
</dbReference>
<protein>
    <submittedName>
        <fullName evidence="2">TRAP dicarboxylate transporter, DctP subunit</fullName>
    </submittedName>
</protein>
<evidence type="ECO:0000313" key="2">
    <source>
        <dbReference type="EMBL" id="ADO81870.1"/>
    </source>
</evidence>
<dbReference type="STRING" id="572544.Ilyop_0081"/>
<dbReference type="HOGENOM" id="CLU_036176_1_2_0"/>
<dbReference type="KEGG" id="ipo:Ilyop_0081"/>
<evidence type="ECO:0000256" key="1">
    <source>
        <dbReference type="ARBA" id="ARBA00022729"/>
    </source>
</evidence>
<evidence type="ECO:0000313" key="3">
    <source>
        <dbReference type="Proteomes" id="UP000006875"/>
    </source>
</evidence>
<dbReference type="InterPro" id="IPR038404">
    <property type="entry name" value="TRAP_DctP_sf"/>
</dbReference>
<dbReference type="NCBIfam" id="TIGR00787">
    <property type="entry name" value="dctP"/>
    <property type="match status" value="1"/>
</dbReference>
<dbReference type="NCBIfam" id="NF037995">
    <property type="entry name" value="TRAP_S1"/>
    <property type="match status" value="1"/>
</dbReference>